<evidence type="ECO:0000313" key="1">
    <source>
        <dbReference type="EMBL" id="CAG8517514.1"/>
    </source>
</evidence>
<protein>
    <submittedName>
        <fullName evidence="1">10327_t:CDS:1</fullName>
    </submittedName>
</protein>
<comment type="caution">
    <text evidence="1">The sequence shown here is derived from an EMBL/GenBank/DDBJ whole genome shotgun (WGS) entry which is preliminary data.</text>
</comment>
<keyword evidence="2" id="KW-1185">Reference proteome</keyword>
<accession>A0A9N9A4N9</accession>
<organism evidence="1 2">
    <name type="scientific">Ambispora gerdemannii</name>
    <dbReference type="NCBI Taxonomy" id="144530"/>
    <lineage>
        <taxon>Eukaryota</taxon>
        <taxon>Fungi</taxon>
        <taxon>Fungi incertae sedis</taxon>
        <taxon>Mucoromycota</taxon>
        <taxon>Glomeromycotina</taxon>
        <taxon>Glomeromycetes</taxon>
        <taxon>Archaeosporales</taxon>
        <taxon>Ambisporaceae</taxon>
        <taxon>Ambispora</taxon>
    </lineage>
</organism>
<gene>
    <name evidence="1" type="ORF">AGERDE_LOCUS5063</name>
</gene>
<name>A0A9N9A4N9_9GLOM</name>
<dbReference type="Proteomes" id="UP000789831">
    <property type="component" value="Unassembled WGS sequence"/>
</dbReference>
<sequence>MTLDDYSTAYNTPFQFKSSAKNLSLPICEIAIHGRDKQPLPIASQIPYAMTLETEVSIFIRLIKEE</sequence>
<dbReference type="AlphaFoldDB" id="A0A9N9A4N9"/>
<proteinExistence type="predicted"/>
<dbReference type="EMBL" id="CAJVPL010000643">
    <property type="protein sequence ID" value="CAG8517514.1"/>
    <property type="molecule type" value="Genomic_DNA"/>
</dbReference>
<reference evidence="1" key="1">
    <citation type="submission" date="2021-06" db="EMBL/GenBank/DDBJ databases">
        <authorList>
            <person name="Kallberg Y."/>
            <person name="Tangrot J."/>
            <person name="Rosling A."/>
        </authorList>
    </citation>
    <scope>NUCLEOTIDE SEQUENCE</scope>
    <source>
        <strain evidence="1">MT106</strain>
    </source>
</reference>
<evidence type="ECO:0000313" key="2">
    <source>
        <dbReference type="Proteomes" id="UP000789831"/>
    </source>
</evidence>
<feature type="non-terminal residue" evidence="1">
    <location>
        <position position="66"/>
    </location>
</feature>